<dbReference type="EMBL" id="DVNB01000071">
    <property type="protein sequence ID" value="HIU57503.1"/>
    <property type="molecule type" value="Genomic_DNA"/>
</dbReference>
<dbReference type="Proteomes" id="UP000824109">
    <property type="component" value="Unassembled WGS sequence"/>
</dbReference>
<proteinExistence type="predicted"/>
<dbReference type="Pfam" id="PF09820">
    <property type="entry name" value="AAA-ATPase_like"/>
    <property type="match status" value="1"/>
</dbReference>
<protein>
    <submittedName>
        <fullName evidence="2">AAA family ATPase</fullName>
    </submittedName>
</protein>
<sequence length="66" mass="8044">MLKLEKKRIPIGYEDFKDIIDNDFYYVDKTMLIYEAMLRSHRMRHGLPRCVFTLRQPRVFIYAACI</sequence>
<evidence type="ECO:0000313" key="3">
    <source>
        <dbReference type="Proteomes" id="UP000824109"/>
    </source>
</evidence>
<gene>
    <name evidence="2" type="ORF">IAA61_06785</name>
</gene>
<reference evidence="2" key="2">
    <citation type="journal article" date="2021" name="PeerJ">
        <title>Extensive microbial diversity within the chicken gut microbiome revealed by metagenomics and culture.</title>
        <authorList>
            <person name="Gilroy R."/>
            <person name="Ravi A."/>
            <person name="Getino M."/>
            <person name="Pursley I."/>
            <person name="Horton D.L."/>
            <person name="Alikhan N.F."/>
            <person name="Baker D."/>
            <person name="Gharbi K."/>
            <person name="Hall N."/>
            <person name="Watson M."/>
            <person name="Adriaenssens E.M."/>
            <person name="Foster-Nyarko E."/>
            <person name="Jarju S."/>
            <person name="Secka A."/>
            <person name="Antonio M."/>
            <person name="Oren A."/>
            <person name="Chaudhuri R.R."/>
            <person name="La Ragione R."/>
            <person name="Hildebrand F."/>
            <person name="Pallen M.J."/>
        </authorList>
    </citation>
    <scope>NUCLEOTIDE SEQUENCE</scope>
    <source>
        <strain evidence="2">USAMLcec3-3695</strain>
    </source>
</reference>
<organism evidence="2 3">
    <name type="scientific">Candidatus Ornithomonoglobus merdipullorum</name>
    <dbReference type="NCBI Taxonomy" id="2840895"/>
    <lineage>
        <taxon>Bacteria</taxon>
        <taxon>Bacillati</taxon>
        <taxon>Bacillota</taxon>
        <taxon>Clostridia</taxon>
        <taxon>Candidatus Ornithomonoglobus</taxon>
    </lineage>
</organism>
<dbReference type="InterPro" id="IPR018631">
    <property type="entry name" value="AAA-ATPase-like_dom"/>
</dbReference>
<feature type="domain" description="AAA-ATPase-like" evidence="1">
    <location>
        <begin position="10"/>
        <end position="37"/>
    </location>
</feature>
<accession>A0A9D1SFA3</accession>
<comment type="caution">
    <text evidence="2">The sequence shown here is derived from an EMBL/GenBank/DDBJ whole genome shotgun (WGS) entry which is preliminary data.</text>
</comment>
<dbReference type="AlphaFoldDB" id="A0A9D1SFA3"/>
<name>A0A9D1SFA3_9FIRM</name>
<evidence type="ECO:0000259" key="1">
    <source>
        <dbReference type="Pfam" id="PF09820"/>
    </source>
</evidence>
<reference evidence="2" key="1">
    <citation type="submission" date="2020-10" db="EMBL/GenBank/DDBJ databases">
        <authorList>
            <person name="Gilroy R."/>
        </authorList>
    </citation>
    <scope>NUCLEOTIDE SEQUENCE</scope>
    <source>
        <strain evidence="2">USAMLcec3-3695</strain>
    </source>
</reference>
<evidence type="ECO:0000313" key="2">
    <source>
        <dbReference type="EMBL" id="HIU57503.1"/>
    </source>
</evidence>